<dbReference type="PANTHER" id="PTHR43135:SF3">
    <property type="entry name" value="ALPHA-D-RIBOSE 1-METHYLPHOSPHONATE 5-TRIPHOSPHATE DIPHOSPHATASE"/>
    <property type="match status" value="1"/>
</dbReference>
<dbReference type="SUPFAM" id="SSF51556">
    <property type="entry name" value="Metallo-dependent hydrolases"/>
    <property type="match status" value="1"/>
</dbReference>
<evidence type="ECO:0000313" key="2">
    <source>
        <dbReference type="EMBL" id="RFA13204.1"/>
    </source>
</evidence>
<dbReference type="Proteomes" id="UP000256541">
    <property type="component" value="Unassembled WGS sequence"/>
</dbReference>
<dbReference type="InterPro" id="IPR006680">
    <property type="entry name" value="Amidohydro-rel"/>
</dbReference>
<organism evidence="2 3">
    <name type="scientific">Subtercola boreus</name>
    <dbReference type="NCBI Taxonomy" id="120213"/>
    <lineage>
        <taxon>Bacteria</taxon>
        <taxon>Bacillati</taxon>
        <taxon>Actinomycetota</taxon>
        <taxon>Actinomycetes</taxon>
        <taxon>Micrococcales</taxon>
        <taxon>Microbacteriaceae</taxon>
        <taxon>Subtercola</taxon>
    </lineage>
</organism>
<sequence>MTFTITDTAVFNGRELLAGRYDVRVDGDTVAALVQAGTGDPVGEVVDGAGATLLPGLIDGHVHFRQAVDFEALLAGGVTSAADMASWPPEHVAELRSHSGGIVFTTPGAPLIGPAGPHSHMPGLSDSVIDSPEAARREVAARAAQGVDYIKLVLEAKGRGGPESDAAHAAVDAAHAAGLRVVAHASSVGAIELGVAIGVDILTHAPLDGAVSAGTIKRIVEQGIVVVPTLIMMRTVAEARDIAPAYANAIAFVAAIHHAGVVIVAGSDANSAPGAPAAVFHGTGARDEVGLLVNAGLSPVEALRAATETSAGLFEFMNRGVVRLGSVADLLLVNGAPTTDITAVGDIRGVWLAGRRVS</sequence>
<dbReference type="SUPFAM" id="SSF51338">
    <property type="entry name" value="Composite domain of metallo-dependent hydrolases"/>
    <property type="match status" value="1"/>
</dbReference>
<proteinExistence type="predicted"/>
<dbReference type="Gene3D" id="2.30.40.10">
    <property type="entry name" value="Urease, subunit C, domain 1"/>
    <property type="match status" value="1"/>
</dbReference>
<reference evidence="2 3" key="1">
    <citation type="submission" date="2017-04" db="EMBL/GenBank/DDBJ databases">
        <title>Comparative genome analysis of Subtercola boreus.</title>
        <authorList>
            <person name="Cho Y.-J."/>
            <person name="Cho A."/>
            <person name="Kim O.-S."/>
            <person name="Lee J.-I."/>
        </authorList>
    </citation>
    <scope>NUCLEOTIDE SEQUENCE [LARGE SCALE GENOMIC DNA]</scope>
    <source>
        <strain evidence="2 3">P27479</strain>
    </source>
</reference>
<dbReference type="RefSeq" id="WP_116412271.1">
    <property type="nucleotide sequence ID" value="NZ_NBXB01000035.1"/>
</dbReference>
<dbReference type="Pfam" id="PF01979">
    <property type="entry name" value="Amidohydro_1"/>
    <property type="match status" value="1"/>
</dbReference>
<dbReference type="Gene3D" id="3.30.110.90">
    <property type="entry name" value="Amidohydrolase"/>
    <property type="match status" value="1"/>
</dbReference>
<feature type="domain" description="Amidohydrolase-related" evidence="1">
    <location>
        <begin position="52"/>
        <end position="357"/>
    </location>
</feature>
<dbReference type="GO" id="GO:0016810">
    <property type="term" value="F:hydrolase activity, acting on carbon-nitrogen (but not peptide) bonds"/>
    <property type="evidence" value="ECO:0007669"/>
    <property type="project" value="InterPro"/>
</dbReference>
<dbReference type="AlphaFoldDB" id="A0A3E0VT61"/>
<dbReference type="InterPro" id="IPR011059">
    <property type="entry name" value="Metal-dep_hydrolase_composite"/>
</dbReference>
<comment type="caution">
    <text evidence="2">The sequence shown here is derived from an EMBL/GenBank/DDBJ whole genome shotgun (WGS) entry which is preliminary data.</text>
</comment>
<dbReference type="EMBL" id="NBXB01000035">
    <property type="protein sequence ID" value="RFA13204.1"/>
    <property type="molecule type" value="Genomic_DNA"/>
</dbReference>
<evidence type="ECO:0000313" key="3">
    <source>
        <dbReference type="Proteomes" id="UP000256541"/>
    </source>
</evidence>
<dbReference type="OrthoDB" id="3189065at2"/>
<dbReference type="InterPro" id="IPR051781">
    <property type="entry name" value="Metallo-dep_Hydrolase"/>
</dbReference>
<protein>
    <recommendedName>
        <fullName evidence="1">Amidohydrolase-related domain-containing protein</fullName>
    </recommendedName>
</protein>
<dbReference type="PANTHER" id="PTHR43135">
    <property type="entry name" value="ALPHA-D-RIBOSE 1-METHYLPHOSPHONATE 5-TRIPHOSPHATE DIPHOSPHATASE"/>
    <property type="match status" value="1"/>
</dbReference>
<dbReference type="Gene3D" id="3.40.50.10910">
    <property type="entry name" value="Amidohydrolase"/>
    <property type="match status" value="1"/>
</dbReference>
<dbReference type="Gene3D" id="1.20.58.520">
    <property type="entry name" value="Amidohydrolase"/>
    <property type="match status" value="1"/>
</dbReference>
<accession>A0A3E0VT61</accession>
<dbReference type="InterPro" id="IPR032466">
    <property type="entry name" value="Metal_Hydrolase"/>
</dbReference>
<gene>
    <name evidence="2" type="ORF">B7R22_13615</name>
</gene>
<evidence type="ECO:0000259" key="1">
    <source>
        <dbReference type="Pfam" id="PF01979"/>
    </source>
</evidence>
<name>A0A3E0VT61_9MICO</name>